<dbReference type="RefSeq" id="XP_009689235.1">
    <property type="nucleotide sequence ID" value="XM_009690940.1"/>
</dbReference>
<sequence>MAVRHLLGTLIFKPLLTQTSEKTAYACNVLHCKNTVFLNNFRTCLSRSTPGLRRPCTISSLGVPNISMATYQVRNDFRAHNLATHDSLGRNPPPVLTHRRVTYDGVSETVAQFDTQVTRVVNE</sequence>
<dbReference type="GeneID" id="20713320"/>
<dbReference type="KEGG" id="tot:TOT_010000399"/>
<dbReference type="Proteomes" id="UP000003786">
    <property type="component" value="Chromosome 1"/>
</dbReference>
<dbReference type="EMBL" id="AP011946">
    <property type="protein sequence ID" value="BAM38934.1"/>
    <property type="molecule type" value="Genomic_DNA"/>
</dbReference>
<dbReference type="VEuPathDB" id="PiroplasmaDB:TOT_010000399"/>
<gene>
    <name evidence="1" type="ORF">TOT_010000399</name>
</gene>
<evidence type="ECO:0000313" key="2">
    <source>
        <dbReference type="Proteomes" id="UP000003786"/>
    </source>
</evidence>
<protein>
    <submittedName>
        <fullName evidence="1">Uncharacterized protein</fullName>
    </submittedName>
</protein>
<dbReference type="AlphaFoldDB" id="J4DNG8"/>
<evidence type="ECO:0000313" key="1">
    <source>
        <dbReference type="EMBL" id="BAM38934.1"/>
    </source>
</evidence>
<accession>J4DNG8</accession>
<organism evidence="1 2">
    <name type="scientific">Theileria orientalis strain Shintoku</name>
    <dbReference type="NCBI Taxonomy" id="869250"/>
    <lineage>
        <taxon>Eukaryota</taxon>
        <taxon>Sar</taxon>
        <taxon>Alveolata</taxon>
        <taxon>Apicomplexa</taxon>
        <taxon>Aconoidasida</taxon>
        <taxon>Piroplasmida</taxon>
        <taxon>Theileriidae</taxon>
        <taxon>Theileria</taxon>
    </lineage>
</organism>
<proteinExistence type="predicted"/>
<keyword evidence="2" id="KW-1185">Reference proteome</keyword>
<name>J4DNG8_THEOR</name>
<reference evidence="1 2" key="1">
    <citation type="journal article" date="2012" name="MBio">
        <title>Comparative genome analysis of three eukaryotic parasites with differing abilities to transform leukocytes reveals key mediators of Theileria-induced leukocyte transformation.</title>
        <authorList>
            <person name="Hayashida K."/>
            <person name="Hara Y."/>
            <person name="Abe T."/>
            <person name="Yamasaki C."/>
            <person name="Toyoda A."/>
            <person name="Kosuge T."/>
            <person name="Suzuki Y."/>
            <person name="Sato Y."/>
            <person name="Kawashima S."/>
            <person name="Katayama T."/>
            <person name="Wakaguri H."/>
            <person name="Inoue N."/>
            <person name="Homma K."/>
            <person name="Tada-Umezaki M."/>
            <person name="Yagi Y."/>
            <person name="Fujii Y."/>
            <person name="Habara T."/>
            <person name="Kanehisa M."/>
            <person name="Watanabe H."/>
            <person name="Ito K."/>
            <person name="Gojobori T."/>
            <person name="Sugawara H."/>
            <person name="Imanishi T."/>
            <person name="Weir W."/>
            <person name="Gardner M."/>
            <person name="Pain A."/>
            <person name="Shiels B."/>
            <person name="Hattori M."/>
            <person name="Nene V."/>
            <person name="Sugimoto C."/>
        </authorList>
    </citation>
    <scope>NUCLEOTIDE SEQUENCE [LARGE SCALE GENOMIC DNA]</scope>
    <source>
        <strain evidence="1 2">Shintoku</strain>
    </source>
</reference>